<dbReference type="AlphaFoldDB" id="K4KN32"/>
<dbReference type="Proteomes" id="UP000000466">
    <property type="component" value="Chromosome"/>
</dbReference>
<accession>K4KN32</accession>
<dbReference type="STRING" id="1117647.M5M_11680"/>
<dbReference type="KEGG" id="saga:M5M_11680"/>
<proteinExistence type="predicted"/>
<name>K4KN32_SIMAS</name>
<evidence type="ECO:0000313" key="2">
    <source>
        <dbReference type="EMBL" id="AFU99513.1"/>
    </source>
</evidence>
<keyword evidence="3" id="KW-1185">Reference proteome</keyword>
<reference evidence="2 3" key="1">
    <citation type="journal article" date="2013" name="Genome Announc.">
        <title>Complete genome sequence of Simiduia agarivorans SA1(T), a marine bacterium able to degrade a variety of polysaccharides.</title>
        <authorList>
            <person name="Lin S.Y."/>
            <person name="Shieh W.Y."/>
            <person name="Chen J.S."/>
            <person name="Tang S.L."/>
        </authorList>
    </citation>
    <scope>NUCLEOTIDE SEQUENCE [LARGE SCALE GENOMIC DNA]</scope>
    <source>
        <strain evidence="3">DSM 21679 / JCM 13881 / BCRC 17597 / SA1</strain>
    </source>
</reference>
<protein>
    <submittedName>
        <fullName evidence="2">Uncharacterized protein</fullName>
    </submittedName>
</protein>
<evidence type="ECO:0000313" key="3">
    <source>
        <dbReference type="Proteomes" id="UP000000466"/>
    </source>
</evidence>
<gene>
    <name evidence="2" type="ordered locus">M5M_11680</name>
</gene>
<evidence type="ECO:0000256" key="1">
    <source>
        <dbReference type="SAM" id="MobiDB-lite"/>
    </source>
</evidence>
<dbReference type="HOGENOM" id="CLU_2620114_0_0_6"/>
<feature type="region of interest" description="Disordered" evidence="1">
    <location>
        <begin position="25"/>
        <end position="50"/>
    </location>
</feature>
<dbReference type="EMBL" id="CP003746">
    <property type="protein sequence ID" value="AFU99513.1"/>
    <property type="molecule type" value="Genomic_DNA"/>
</dbReference>
<sequence length="78" mass="8723">MRMVSMLVAMLIVGFLVYKQSSKSSDLLAEPGGEHSTVAPPKVPTTPSELQSYDTKMNQYMTDEMEKRKQAIEDAEPE</sequence>
<organism evidence="2 3">
    <name type="scientific">Simiduia agarivorans (strain DSM 21679 / JCM 13881 / BCRC 17597 / SA1)</name>
    <dbReference type="NCBI Taxonomy" id="1117647"/>
    <lineage>
        <taxon>Bacteria</taxon>
        <taxon>Pseudomonadati</taxon>
        <taxon>Pseudomonadota</taxon>
        <taxon>Gammaproteobacteria</taxon>
        <taxon>Cellvibrionales</taxon>
        <taxon>Cellvibrionaceae</taxon>
        <taxon>Simiduia</taxon>
    </lineage>
</organism>